<dbReference type="EMBL" id="KQ988426">
    <property type="protein sequence ID" value="KZV55982.1"/>
    <property type="molecule type" value="Genomic_DNA"/>
</dbReference>
<gene>
    <name evidence="1" type="ORF">F511_20332</name>
</gene>
<organism evidence="1 2">
    <name type="scientific">Dorcoceras hygrometricum</name>
    <dbReference type="NCBI Taxonomy" id="472368"/>
    <lineage>
        <taxon>Eukaryota</taxon>
        <taxon>Viridiplantae</taxon>
        <taxon>Streptophyta</taxon>
        <taxon>Embryophyta</taxon>
        <taxon>Tracheophyta</taxon>
        <taxon>Spermatophyta</taxon>
        <taxon>Magnoliopsida</taxon>
        <taxon>eudicotyledons</taxon>
        <taxon>Gunneridae</taxon>
        <taxon>Pentapetalae</taxon>
        <taxon>asterids</taxon>
        <taxon>lamiids</taxon>
        <taxon>Lamiales</taxon>
        <taxon>Gesneriaceae</taxon>
        <taxon>Didymocarpoideae</taxon>
        <taxon>Trichosporeae</taxon>
        <taxon>Loxocarpinae</taxon>
        <taxon>Dorcoceras</taxon>
    </lineage>
</organism>
<proteinExistence type="predicted"/>
<sequence>MAAFFFVNAMQVDFESVLSMENIGMAKMFKSLRTQVIRGFGRHRIQSMRGTKQEKGNEDGIPFAKEMCANSGSFDMVTSEKFDLMVAISAGLKVNCAQLLLQVLLGMVNNPKRQSQGFVVQVSVLLEKLVKADLGGSVKLHPQKMLTSKSVQTYIKKNLDVKPAGETSKLSVDATGADGPEAKLEKIIEMEERVDNDPYNMDEHMEDANQTTKERQGGNASTIAQGELDISTACGPETYAEIEDWVDHIKQSMQEKSSDKTQEGDPNTERAIVKLLWFEYADNQQQLVDELAFVKSQFAEMIDCMKELHDAKKGKVVQ</sequence>
<evidence type="ECO:0000313" key="2">
    <source>
        <dbReference type="Proteomes" id="UP000250235"/>
    </source>
</evidence>
<dbReference type="AlphaFoldDB" id="A0A2Z7DF21"/>
<keyword evidence="2" id="KW-1185">Reference proteome</keyword>
<evidence type="ECO:0000313" key="1">
    <source>
        <dbReference type="EMBL" id="KZV55982.1"/>
    </source>
</evidence>
<name>A0A2Z7DF21_9LAMI</name>
<protein>
    <submittedName>
        <fullName evidence="1">Uncharacterized protein</fullName>
    </submittedName>
</protein>
<reference evidence="1 2" key="1">
    <citation type="journal article" date="2015" name="Proc. Natl. Acad. Sci. U.S.A.">
        <title>The resurrection genome of Boea hygrometrica: A blueprint for survival of dehydration.</title>
        <authorList>
            <person name="Xiao L."/>
            <person name="Yang G."/>
            <person name="Zhang L."/>
            <person name="Yang X."/>
            <person name="Zhao S."/>
            <person name="Ji Z."/>
            <person name="Zhou Q."/>
            <person name="Hu M."/>
            <person name="Wang Y."/>
            <person name="Chen M."/>
            <person name="Xu Y."/>
            <person name="Jin H."/>
            <person name="Xiao X."/>
            <person name="Hu G."/>
            <person name="Bao F."/>
            <person name="Hu Y."/>
            <person name="Wan P."/>
            <person name="Li L."/>
            <person name="Deng X."/>
            <person name="Kuang T."/>
            <person name="Xiang C."/>
            <person name="Zhu J.K."/>
            <person name="Oliver M.J."/>
            <person name="He Y."/>
        </authorList>
    </citation>
    <scope>NUCLEOTIDE SEQUENCE [LARGE SCALE GENOMIC DNA]</scope>
    <source>
        <strain evidence="2">cv. XS01</strain>
    </source>
</reference>
<dbReference type="Proteomes" id="UP000250235">
    <property type="component" value="Unassembled WGS sequence"/>
</dbReference>
<accession>A0A2Z7DF21</accession>